<keyword evidence="3" id="KW-1185">Reference proteome</keyword>
<evidence type="ECO:0000259" key="1">
    <source>
        <dbReference type="SMART" id="SM00642"/>
    </source>
</evidence>
<dbReference type="Pfam" id="PF00128">
    <property type="entry name" value="Alpha-amylase"/>
    <property type="match status" value="1"/>
</dbReference>
<dbReference type="Proteomes" id="UP000784128">
    <property type="component" value="Unassembled WGS sequence"/>
</dbReference>
<dbReference type="PANTHER" id="PTHR10357">
    <property type="entry name" value="ALPHA-AMYLASE FAMILY MEMBER"/>
    <property type="match status" value="1"/>
</dbReference>
<dbReference type="InterPro" id="IPR017853">
    <property type="entry name" value="GH"/>
</dbReference>
<protein>
    <submittedName>
        <fullName evidence="2">Malto-oligosyltrehalose synthase</fullName>
    </submittedName>
</protein>
<evidence type="ECO:0000313" key="2">
    <source>
        <dbReference type="EMBL" id="MBT1072382.1"/>
    </source>
</evidence>
<proteinExistence type="predicted"/>
<comment type="caution">
    <text evidence="2">The sequence shown here is derived from an EMBL/GenBank/DDBJ whole genome shotgun (WGS) entry which is preliminary data.</text>
</comment>
<organism evidence="2 3">
    <name type="scientific">Pelotalea chapellei</name>
    <dbReference type="NCBI Taxonomy" id="44671"/>
    <lineage>
        <taxon>Bacteria</taxon>
        <taxon>Pseudomonadati</taxon>
        <taxon>Thermodesulfobacteriota</taxon>
        <taxon>Desulfuromonadia</taxon>
        <taxon>Geobacterales</taxon>
        <taxon>Geobacteraceae</taxon>
        <taxon>Pelotalea</taxon>
    </lineage>
</organism>
<sequence length="976" mass="111765">MPQASIPCATYRLQFNKEFKFSSARLIIGYLHDLGISHLYASSYFAAREGSMHGYDVVNQNAFNREIGSEEEYREMVAELMLHGMGQILDIVPNHMCIESEENIWWMDVLESGQSSPYARFFDIDWIPVKKELTSKVLLPFLADQYGKVLEKGDLHLVFRKGAFWITYFQLHMPVEPKSSVRILEHRLDALRQRMAADDPALMELLSIITSLQHLPLPTEQDADRREERSREKEVIKKRLGQLYEENAIVAVFIRDNLEIFNGTRGDSHSFDLLDGLLRDQVYRLSYWRVATEEINYRRFFDINGLAAIRMEDEAVFKETHKLLLRLIRENLITGVRIDHVDGLYDPLSYLNNLQKEVIREAYSAVSVGAAAEGGTQGPEEAGPVGKPLYLLCEKILLKGEHLPEEWPVHGTTGYDFLGQVNGIFVDTENAKAFDRIYNRFIGRVADFADVVYVSKKLVMEVALSGEVNMLANRLNALSEQNRQTRDFTLNSLARAISEMIAFFPVYRTYVNSWTIREKDSLYIETAINKARRKNPAISVSIFDFLRSVLLLKWPEDAPEGMRADWLNFSMRFQQLTGPVMAKGMEDTSYYLYNRLISLNEVGGMPGRFGSPLEVFHGQNMERFKSFPHSLVATATHDTKRGEDARLRINVLSEVPDAWHAALVRWTRFNKRKFKLVDNQRVPDHNEEYLLYQTLIGVWPTGSLNQEGLADLRARIREYLTKAVREAKVNSSWVSPDVAYEEALLAFADAILEDLPDNQFLKDFLAFQQMIARCGMYGSLSQTLLKMTSPGVPDFYQGTELWDFSLVDPDNRNAVDYRIRCKALVELKSREAEIGPVQLLNELLENWKDGRIKLYLIFRCLNFRRHNRKLFDQGAYLPLEVRGSRARHICAFSRQLNGSGIIAVASRFFTPFLMQDKIAPLGEQAWADTRLMLPYAKSYRNVLTGELLHATQGEGGARLALGQLFSTIPVALLEAV</sequence>
<gene>
    <name evidence="2" type="primary">treY</name>
    <name evidence="2" type="ORF">KJB30_11335</name>
</gene>
<reference evidence="2 3" key="1">
    <citation type="submission" date="2021-05" db="EMBL/GenBank/DDBJ databases">
        <title>The draft genome of Geobacter chapellei DSM 13688.</title>
        <authorList>
            <person name="Xu Z."/>
            <person name="Masuda Y."/>
            <person name="Itoh H."/>
            <person name="Senoo K."/>
        </authorList>
    </citation>
    <scope>NUCLEOTIDE SEQUENCE [LARGE SCALE GENOMIC DNA]</scope>
    <source>
        <strain evidence="2 3">DSM 13688</strain>
    </source>
</reference>
<dbReference type="CDD" id="cd11336">
    <property type="entry name" value="AmyAc_MTSase"/>
    <property type="match status" value="1"/>
</dbReference>
<accession>A0ABS5U9N0</accession>
<dbReference type="EMBL" id="JAHDYS010000009">
    <property type="protein sequence ID" value="MBT1072382.1"/>
    <property type="molecule type" value="Genomic_DNA"/>
</dbReference>
<evidence type="ECO:0000313" key="3">
    <source>
        <dbReference type="Proteomes" id="UP000784128"/>
    </source>
</evidence>
<feature type="domain" description="Glycosyl hydrolase family 13 catalytic" evidence="1">
    <location>
        <begin position="8"/>
        <end position="532"/>
    </location>
</feature>
<dbReference type="SMART" id="SM00642">
    <property type="entry name" value="Aamy"/>
    <property type="match status" value="1"/>
</dbReference>
<dbReference type="SUPFAM" id="SSF51445">
    <property type="entry name" value="(Trans)glycosidases"/>
    <property type="match status" value="1"/>
</dbReference>
<dbReference type="NCBIfam" id="TIGR02401">
    <property type="entry name" value="trehalose_TreY"/>
    <property type="match status" value="1"/>
</dbReference>
<name>A0ABS5U9N0_9BACT</name>
<dbReference type="InterPro" id="IPR006047">
    <property type="entry name" value="GH13_cat_dom"/>
</dbReference>
<dbReference type="RefSeq" id="WP_214299219.1">
    <property type="nucleotide sequence ID" value="NZ_JAHDYS010000009.1"/>
</dbReference>
<dbReference type="InterPro" id="IPR012767">
    <property type="entry name" value="Trehalose_TreY"/>
</dbReference>
<dbReference type="Gene3D" id="3.20.20.80">
    <property type="entry name" value="Glycosidases"/>
    <property type="match status" value="4"/>
</dbReference>
<dbReference type="PANTHER" id="PTHR10357:SF216">
    <property type="entry name" value="MALTOOLIGOSYL TREHALOSE SYNTHASE-RELATED"/>
    <property type="match status" value="1"/>
</dbReference>